<evidence type="ECO:0000313" key="2">
    <source>
        <dbReference type="EMBL" id="PEH70906.1"/>
    </source>
</evidence>
<dbReference type="Proteomes" id="UP000219788">
    <property type="component" value="Unassembled WGS sequence"/>
</dbReference>
<dbReference type="Pfam" id="PF10938">
    <property type="entry name" value="YfdX"/>
    <property type="match status" value="1"/>
</dbReference>
<accession>A0A2A7TXM6</accession>
<dbReference type="OrthoDB" id="6506866at2"/>
<sequence>MKRILTATALSLAMFSTFTWAADAAPAAPASATSAAAGLSAQQVQDVAKVAQQGFTAMRDMQYARVALFRGYPDVATKLTNQAAGLLADDSTDWKSFIKSDKKAPLAGDNYVIINASIALSEDFVATPEKQKAIAKANEKLSKGDRKGALEALRLAGVGITETQYLMPLKQTRQAVTHAQALLKAGKYYEANLALKGAEEGIVTDSVTLVNAN</sequence>
<dbReference type="GeneID" id="93122766"/>
<dbReference type="EMBL" id="PDDV01000013">
    <property type="protein sequence ID" value="PEH70906.1"/>
    <property type="molecule type" value="Genomic_DNA"/>
</dbReference>
<keyword evidence="1" id="KW-0732">Signal</keyword>
<reference evidence="3" key="1">
    <citation type="submission" date="2017-09" db="EMBL/GenBank/DDBJ databases">
        <title>FDA dAtabase for Regulatory Grade micrObial Sequences (FDA-ARGOS): Supporting development and validation of Infectious Disease Dx tests.</title>
        <authorList>
            <person name="Goldberg B."/>
            <person name="Campos J."/>
            <person name="Tallon L."/>
            <person name="Sadzewicz L."/>
            <person name="Ott S."/>
            <person name="Zhao X."/>
            <person name="Nagaraj S."/>
            <person name="Vavikolanu K."/>
            <person name="Aluvathingal J."/>
            <person name="Nadendla S."/>
            <person name="Geyer C."/>
            <person name="Sichtig H."/>
        </authorList>
    </citation>
    <scope>NUCLEOTIDE SEQUENCE [LARGE SCALE GENOMIC DNA]</scope>
    <source>
        <strain evidence="3">FDAARGOS_370</strain>
    </source>
</reference>
<evidence type="ECO:0008006" key="4">
    <source>
        <dbReference type="Google" id="ProtNLM"/>
    </source>
</evidence>
<protein>
    <recommendedName>
        <fullName evidence="4">YfdX protein</fullName>
    </recommendedName>
</protein>
<evidence type="ECO:0000256" key="1">
    <source>
        <dbReference type="SAM" id="SignalP"/>
    </source>
</evidence>
<evidence type="ECO:0000313" key="3">
    <source>
        <dbReference type="Proteomes" id="UP000219788"/>
    </source>
</evidence>
<dbReference type="NCBIfam" id="NF007645">
    <property type="entry name" value="PRK10316.1"/>
    <property type="match status" value="1"/>
</dbReference>
<feature type="chain" id="PRO_5013378055" description="YfdX protein" evidence="1">
    <location>
        <begin position="22"/>
        <end position="213"/>
    </location>
</feature>
<comment type="caution">
    <text evidence="2">The sequence shown here is derived from an EMBL/GenBank/DDBJ whole genome shotgun (WGS) entry which is preliminary data.</text>
</comment>
<dbReference type="AlphaFoldDB" id="A0A2A7TXM6"/>
<dbReference type="Gene3D" id="6.10.250.2140">
    <property type="match status" value="1"/>
</dbReference>
<proteinExistence type="predicted"/>
<dbReference type="Gene3D" id="1.20.120.1940">
    <property type="entry name" value="YfdX protein domain"/>
    <property type="match status" value="1"/>
</dbReference>
<dbReference type="RefSeq" id="WP_035600106.1">
    <property type="nucleotide sequence ID" value="NZ_AP028090.1"/>
</dbReference>
<gene>
    <name evidence="2" type="ORF">CRM76_02490</name>
</gene>
<organism evidence="2 3">
    <name type="scientific">Edwardsiella tarda</name>
    <dbReference type="NCBI Taxonomy" id="636"/>
    <lineage>
        <taxon>Bacteria</taxon>
        <taxon>Pseudomonadati</taxon>
        <taxon>Pseudomonadota</taxon>
        <taxon>Gammaproteobacteria</taxon>
        <taxon>Enterobacterales</taxon>
        <taxon>Hafniaceae</taxon>
        <taxon>Edwardsiella</taxon>
    </lineage>
</organism>
<dbReference type="InterPro" id="IPR021236">
    <property type="entry name" value="Uncharacterised_YfdX"/>
</dbReference>
<feature type="signal peptide" evidence="1">
    <location>
        <begin position="1"/>
        <end position="21"/>
    </location>
</feature>
<dbReference type="STRING" id="636.AAW15_14450"/>
<name>A0A2A7TXM6_EDWTA</name>